<dbReference type="PANTHER" id="PTHR30399:SF1">
    <property type="entry name" value="UTP PYROPHOSPHATASE"/>
    <property type="match status" value="1"/>
</dbReference>
<dbReference type="Gene3D" id="3.30.2010.10">
    <property type="entry name" value="Metalloproteases ('zincins'), catalytic domain"/>
    <property type="match status" value="1"/>
</dbReference>
<reference evidence="3" key="1">
    <citation type="journal article" date="2009" name="Appl. Environ. Microbiol.">
        <title>Complete genome sequence of the chemolithoautotrophic marine magnetotactic coccus strain MC-1.</title>
        <authorList>
            <person name="Schubbe S."/>
            <person name="Williams T.J."/>
            <person name="Xie G."/>
            <person name="Kiss H.E."/>
            <person name="Brettin T.S."/>
            <person name="Martinez D."/>
            <person name="Ross C.A."/>
            <person name="Schuler D."/>
            <person name="Cox B.L."/>
            <person name="Nealson K.H."/>
            <person name="Bazylinski D.A."/>
        </authorList>
    </citation>
    <scope>NUCLEOTIDE SEQUENCE [LARGE SCALE GENOMIC DNA]</scope>
    <source>
        <strain evidence="3">ATCC BAA-1437 / JCM 17883 / MC-1</strain>
    </source>
</reference>
<organism evidence="2 3">
    <name type="scientific">Magnetococcus marinus (strain ATCC BAA-1437 / JCM 17883 / MC-1)</name>
    <dbReference type="NCBI Taxonomy" id="156889"/>
    <lineage>
        <taxon>Bacteria</taxon>
        <taxon>Pseudomonadati</taxon>
        <taxon>Pseudomonadota</taxon>
        <taxon>Magnetococcia</taxon>
        <taxon>Magnetococcales</taxon>
        <taxon>Magnetococcaceae</taxon>
        <taxon>Magnetococcus</taxon>
    </lineage>
</organism>
<dbReference type="InterPro" id="IPR053136">
    <property type="entry name" value="UTP_pyrophosphatase-like"/>
</dbReference>
<sequence>MEHQQQLVWQQWQVPVHYRRSSRARHLRITIGQQAVRVSMPPGVSLQEAQAFVQRKEAWIGQHWSRNQHQAPPRLSGLTDGMTVMLWAEPVSLVWQPATEARVILARHQQQLHAWVPAAWSDAVAQQALQTALKRYLSQTLLDALHGWLPRYSQPYALHPTGMRVRLMRSRWGSCGVRGTLNFNRHLVHAPPAVAEYVLVHELAHLRHRNHGPRFWQLVAEMDPLYGEHRHWLRSHGQGLGLKIGDLLL</sequence>
<dbReference type="OrthoDB" id="9795402at2"/>
<dbReference type="eggNOG" id="COG1451">
    <property type="taxonomic scope" value="Bacteria"/>
</dbReference>
<evidence type="ECO:0000259" key="1">
    <source>
        <dbReference type="Pfam" id="PF01863"/>
    </source>
</evidence>
<dbReference type="Proteomes" id="UP000002586">
    <property type="component" value="Chromosome"/>
</dbReference>
<feature type="domain" description="YgjP-like metallopeptidase" evidence="1">
    <location>
        <begin position="25"/>
        <end position="236"/>
    </location>
</feature>
<reference evidence="2 3" key="2">
    <citation type="journal article" date="2012" name="Int. J. Syst. Evol. Microbiol.">
        <title>Magnetococcus marinus gen. nov., sp. nov., a marine, magnetotactic bacterium that represents a novel lineage (Magnetococcaceae fam. nov.; Magnetococcales ord. nov.) at the base of the Alphaproteobacteria.</title>
        <authorList>
            <person name="Bazylinski D.A."/>
            <person name="Williams T.J."/>
            <person name="Lefevre C.T."/>
            <person name="Berg R.J."/>
            <person name="Zhang C.L."/>
            <person name="Bowser S.S."/>
            <person name="Dean A.J."/>
            <person name="Beveridge T.J."/>
        </authorList>
    </citation>
    <scope>NUCLEOTIDE SEQUENCE [LARGE SCALE GENOMIC DNA]</scope>
    <source>
        <strain evidence="3">ATCC BAA-1437 / JCM 17883 / MC-1</strain>
    </source>
</reference>
<dbReference type="RefSeq" id="WP_011714908.1">
    <property type="nucleotide sequence ID" value="NC_008576.1"/>
</dbReference>
<proteinExistence type="predicted"/>
<accession>A0LD06</accession>
<evidence type="ECO:0000313" key="2">
    <source>
        <dbReference type="EMBL" id="ABK45849.1"/>
    </source>
</evidence>
<dbReference type="KEGG" id="mgm:Mmc1_3363"/>
<dbReference type="AlphaFoldDB" id="A0LD06"/>
<keyword evidence="3" id="KW-1185">Reference proteome</keyword>
<dbReference type="PANTHER" id="PTHR30399">
    <property type="entry name" value="UNCHARACTERIZED PROTEIN YGJP"/>
    <property type="match status" value="1"/>
</dbReference>
<dbReference type="HOGENOM" id="CLU_065947_2_2_5"/>
<name>A0LD06_MAGMM</name>
<protein>
    <recommendedName>
        <fullName evidence="1">YgjP-like metallopeptidase domain-containing protein</fullName>
    </recommendedName>
</protein>
<evidence type="ECO:0000313" key="3">
    <source>
        <dbReference type="Proteomes" id="UP000002586"/>
    </source>
</evidence>
<dbReference type="Pfam" id="PF01863">
    <property type="entry name" value="YgjP-like"/>
    <property type="match status" value="1"/>
</dbReference>
<dbReference type="EMBL" id="CP000471">
    <property type="protein sequence ID" value="ABK45849.1"/>
    <property type="molecule type" value="Genomic_DNA"/>
</dbReference>
<dbReference type="InterPro" id="IPR002725">
    <property type="entry name" value="YgjP-like_metallopeptidase"/>
</dbReference>
<dbReference type="CDD" id="cd07344">
    <property type="entry name" value="M48_yhfN_like"/>
    <property type="match status" value="1"/>
</dbReference>
<gene>
    <name evidence="2" type="ordered locus">Mmc1_3363</name>
</gene>